<dbReference type="FunFam" id="3.30.830.10:FF:000031">
    <property type="entry name" value="Putative zinc metalloprotease"/>
    <property type="match status" value="1"/>
</dbReference>
<dbReference type="Gene3D" id="3.30.830.10">
    <property type="entry name" value="Metalloenzyme, LuxS/M16 peptidase-like"/>
    <property type="match status" value="4"/>
</dbReference>
<dbReference type="SUPFAM" id="SSF63411">
    <property type="entry name" value="LuxS/MPP-like metallohydrolase"/>
    <property type="match status" value="4"/>
</dbReference>
<feature type="domain" description="Peptidase M16 C-terminal" evidence="2">
    <location>
        <begin position="193"/>
        <end position="342"/>
    </location>
</feature>
<keyword evidence="4" id="KW-1185">Reference proteome</keyword>
<name>A0A182FT66_ANOAL</name>
<dbReference type="VEuPathDB" id="VectorBase:AALB20_029084"/>
<dbReference type="InterPro" id="IPR011765">
    <property type="entry name" value="Pept_M16_N"/>
</dbReference>
<dbReference type="FunFam" id="3.30.830.10:FF:000015">
    <property type="entry name" value="Putative zinc metalloprotease"/>
    <property type="match status" value="1"/>
</dbReference>
<dbReference type="FunFam" id="3.30.830.10:FF:000036">
    <property type="entry name" value="Putative zinc metalloprotease"/>
    <property type="match status" value="1"/>
</dbReference>
<dbReference type="InterPro" id="IPR007863">
    <property type="entry name" value="Peptidase_M16_C"/>
</dbReference>
<dbReference type="VEuPathDB" id="VectorBase:AALB009746"/>
<dbReference type="Proteomes" id="UP000069272">
    <property type="component" value="Chromosome 3L"/>
</dbReference>
<evidence type="ECO:0000259" key="2">
    <source>
        <dbReference type="Pfam" id="PF05193"/>
    </source>
</evidence>
<dbReference type="RefSeq" id="XP_035793712.1">
    <property type="nucleotide sequence ID" value="XM_035937819.1"/>
</dbReference>
<feature type="domain" description="Peptidase M16 N-terminal" evidence="1">
    <location>
        <begin position="49"/>
        <end position="134"/>
    </location>
</feature>
<evidence type="ECO:0000313" key="4">
    <source>
        <dbReference type="Proteomes" id="UP000069272"/>
    </source>
</evidence>
<protein>
    <submittedName>
        <fullName evidence="3">Uncharacterized protein</fullName>
    </submittedName>
</protein>
<dbReference type="Pfam" id="PF00675">
    <property type="entry name" value="Peptidase_M16"/>
    <property type="match status" value="1"/>
</dbReference>
<evidence type="ECO:0000313" key="3">
    <source>
        <dbReference type="EnsemblMetazoa" id="AALB009746-PA"/>
    </source>
</evidence>
<proteinExistence type="predicted"/>
<dbReference type="PANTHER" id="PTHR43016">
    <property type="entry name" value="PRESEQUENCE PROTEASE"/>
    <property type="match status" value="1"/>
</dbReference>
<sequence length="1016" mass="114197">MGFQRLVTAKANEAIQVHKYRSDLTGLTVVIADVEGPVVNGYFTLATEACDDDGLPHTLEHLIFLGSEKYPYKGILDLIANRCLASGTNAWTDKDHTCYTMTTAGSEGFLTLLPVYLDHILYPTLTDAAFVTEVHHVSGDGIDGGVVYCEMQGRENTGESRANLEMLRAAYPSSGYSAETGGIMSNLRTSTSNEKVRAYHNSYYRPDNLYIIVTGQIRADDVFGALEPIEQKIISRGTLPKFTRPWQTPVAPLTASKDLRIEYPADEEDCGLVNVAWLGPKSTTDYNELTDCSVLLRYLTDTSTSPIRQNFIENDDPDASSVSYGIVENSRSLLYIGFENVPLGKEDGIFPKLKELLISFGSGKEKLDMTRMTNVIERYRLEALSNLESNPHDAIAFHLIGEMLYGTNNDDFEKRLNVNRYLKSLKVKQESFWVSLMNKYFVGANQVVVRAIPSVKENLRIANAELMRITEQRKRLGHVGLKEKSNILADAMAANNLLPPIEMITSSPVPSTEGIKFYAVEVFRTSDENSPTAVNLPNFPFYAKTYDLRTNFCYLKVSLNTSELTAELRPYLVLLMELLIESPVRRGNELIPYEEVVATLESNTVETTIELGFKASSRFSVGSYGNNVTLHMQVVPEKYMKGIELIGELLYNTTFTTERIKVCATKLVNEVAQLKREGNLIAKEIMRAIRYHEDSNVRTCSLLKQSKFLTEILIKMDQSEFAADVIAKLNTTRAIITLPENTSLHLAADWNAMEQLNIDLNQPWKQLEITTRAFENLLPLKRFTAIPDRMNLISKNQSANKPCNLIVRLGSVESAFLFRTCRSISDFKDPDLVPLLLSLQYLTQLEGPLWRHIRGQGFAYGYNIAPRPNEGLLYFSLYRASNVAAAFKEAMIITRKHIGDQAEWDDTLLESARSSLIYEIIARENSIEKVVEASILSCFKNVPLNYNQTLALQVREVTKDDLIRVSKRYLEKLFSNNETCMTIVCHPDKASDIETAFGDMGISMKVENSLEESILA</sequence>
<dbReference type="OrthoDB" id="4953at2759"/>
<dbReference type="Pfam" id="PF05193">
    <property type="entry name" value="Peptidase_M16_C"/>
    <property type="match status" value="1"/>
</dbReference>
<dbReference type="EnsemblMetazoa" id="AALB009746-RA">
    <property type="protein sequence ID" value="AALB009746-PA"/>
    <property type="gene ID" value="AALB009746"/>
</dbReference>
<dbReference type="GeneID" id="118467382"/>
<accession>A0A182FT66</accession>
<dbReference type="InterPro" id="IPR011249">
    <property type="entry name" value="Metalloenz_LuxS/M16"/>
</dbReference>
<dbReference type="STRING" id="7167.A0A182FT66"/>
<dbReference type="GO" id="GO:0046872">
    <property type="term" value="F:metal ion binding"/>
    <property type="evidence" value="ECO:0007669"/>
    <property type="project" value="InterPro"/>
</dbReference>
<reference evidence="3 4" key="1">
    <citation type="journal article" date="2017" name="G3 (Bethesda)">
        <title>The Physical Genome Mapping of Anopheles albimanus Corrected Scaffold Misassemblies and Identified Interarm Rearrangements in Genus Anopheles.</title>
        <authorList>
            <person name="Artemov G.N."/>
            <person name="Peery A.N."/>
            <person name="Jiang X."/>
            <person name="Tu Z."/>
            <person name="Stegniy V.N."/>
            <person name="Sharakhova M.V."/>
            <person name="Sharakhov I.V."/>
        </authorList>
    </citation>
    <scope>NUCLEOTIDE SEQUENCE [LARGE SCALE GENOMIC DNA]</scope>
    <source>
        <strain evidence="3 4">ALBI9_A</strain>
    </source>
</reference>
<reference evidence="3" key="2">
    <citation type="submission" date="2022-08" db="UniProtKB">
        <authorList>
            <consortium name="EnsemblMetazoa"/>
        </authorList>
    </citation>
    <scope>IDENTIFICATION</scope>
    <source>
        <strain evidence="3">STECLA/ALBI9_A</strain>
    </source>
</reference>
<organism evidence="3 4">
    <name type="scientific">Anopheles albimanus</name>
    <name type="common">New world malaria mosquito</name>
    <dbReference type="NCBI Taxonomy" id="7167"/>
    <lineage>
        <taxon>Eukaryota</taxon>
        <taxon>Metazoa</taxon>
        <taxon>Ecdysozoa</taxon>
        <taxon>Arthropoda</taxon>
        <taxon>Hexapoda</taxon>
        <taxon>Insecta</taxon>
        <taxon>Pterygota</taxon>
        <taxon>Neoptera</taxon>
        <taxon>Endopterygota</taxon>
        <taxon>Diptera</taxon>
        <taxon>Nematocera</taxon>
        <taxon>Culicoidea</taxon>
        <taxon>Culicidae</taxon>
        <taxon>Anophelinae</taxon>
        <taxon>Anopheles</taxon>
    </lineage>
</organism>
<evidence type="ECO:0000259" key="1">
    <source>
        <dbReference type="Pfam" id="PF00675"/>
    </source>
</evidence>
<dbReference type="KEGG" id="aali:118467382"/>
<dbReference type="PANTHER" id="PTHR43016:SF16">
    <property type="entry name" value="METALLOPROTEASE, PUTATIVE (AFU_ORTHOLOGUE AFUA_4G07610)-RELATED"/>
    <property type="match status" value="1"/>
</dbReference>
<dbReference type="AlphaFoldDB" id="A0A182FT66"/>